<feature type="transmembrane region" description="Helical" evidence="11">
    <location>
        <begin position="174"/>
        <end position="195"/>
    </location>
</feature>
<evidence type="ECO:0000256" key="4">
    <source>
        <dbReference type="ARBA" id="ARBA00022519"/>
    </source>
</evidence>
<reference evidence="12 13" key="2">
    <citation type="submission" date="2015-01" db="EMBL/GenBank/DDBJ databases">
        <authorList>
            <consortium name="NBRP consortium"/>
            <person name="Sawabe T."/>
            <person name="Meirelles P."/>
            <person name="Feng G."/>
            <person name="Sayaka M."/>
            <person name="Hattori M."/>
            <person name="Ohkuma M."/>
        </authorList>
    </citation>
    <scope>NUCLEOTIDE SEQUENCE [LARGE SCALE GENOMIC DNA]</scope>
    <source>
        <strain evidence="13">JCM 19241</strain>
    </source>
</reference>
<evidence type="ECO:0000313" key="12">
    <source>
        <dbReference type="EMBL" id="GAM76918.1"/>
    </source>
</evidence>
<comment type="subcellular location">
    <subcellularLocation>
        <location evidence="1">Cell inner membrane</location>
        <topology evidence="1">Multi-pass membrane protein</topology>
    </subcellularLocation>
</comment>
<dbReference type="InterPro" id="IPR023999">
    <property type="entry name" value="Formate_transptr_FocA"/>
</dbReference>
<keyword evidence="3" id="KW-1003">Cell membrane</keyword>
<keyword evidence="7 11" id="KW-0472">Membrane</keyword>
<evidence type="ECO:0000256" key="11">
    <source>
        <dbReference type="SAM" id="Phobius"/>
    </source>
</evidence>
<dbReference type="InterPro" id="IPR024002">
    <property type="entry name" value="For/NO2_transpt_CS"/>
</dbReference>
<comment type="similarity">
    <text evidence="9">Belongs to the FNT transporter (TC 1.A.16) family.</text>
</comment>
<keyword evidence="4" id="KW-0997">Cell inner membrane</keyword>
<evidence type="ECO:0000256" key="2">
    <source>
        <dbReference type="ARBA" id="ARBA00022448"/>
    </source>
</evidence>
<comment type="catalytic activity">
    <reaction evidence="8">
        <text>formate(in) = formate(out)</text>
        <dbReference type="Rhea" id="RHEA:29679"/>
        <dbReference type="ChEBI" id="CHEBI:15740"/>
    </reaction>
</comment>
<comment type="caution">
    <text evidence="12">The sequence shown here is derived from an EMBL/GenBank/DDBJ whole genome shotgun (WGS) entry which is preliminary data.</text>
</comment>
<dbReference type="Gene3D" id="1.20.1080.10">
    <property type="entry name" value="Glycerol uptake facilitator protein"/>
    <property type="match status" value="1"/>
</dbReference>
<evidence type="ECO:0000256" key="7">
    <source>
        <dbReference type="ARBA" id="ARBA00023136"/>
    </source>
</evidence>
<feature type="transmembrane region" description="Helical" evidence="11">
    <location>
        <begin position="36"/>
        <end position="58"/>
    </location>
</feature>
<dbReference type="Pfam" id="PF01226">
    <property type="entry name" value="Form_Nir_trans"/>
    <property type="match status" value="1"/>
</dbReference>
<dbReference type="InterPro" id="IPR023271">
    <property type="entry name" value="Aquaporin-like"/>
</dbReference>
<dbReference type="InterPro" id="IPR000292">
    <property type="entry name" value="For/NO2_transpt"/>
</dbReference>
<evidence type="ECO:0000256" key="9">
    <source>
        <dbReference type="ARBA" id="ARBA00049660"/>
    </source>
</evidence>
<protein>
    <recommendedName>
        <fullName evidence="10">Formate transporter FocA</fullName>
    </recommendedName>
</protein>
<dbReference type="PANTHER" id="PTHR30520">
    <property type="entry name" value="FORMATE TRANSPORTER-RELATED"/>
    <property type="match status" value="1"/>
</dbReference>
<evidence type="ECO:0000256" key="3">
    <source>
        <dbReference type="ARBA" id="ARBA00022475"/>
    </source>
</evidence>
<dbReference type="NCBIfam" id="TIGR04060">
    <property type="entry name" value="formate_focA"/>
    <property type="match status" value="1"/>
</dbReference>
<feature type="transmembrane region" description="Helical" evidence="11">
    <location>
        <begin position="111"/>
        <end position="134"/>
    </location>
</feature>
<name>A0A0B8QPM3_9VIBR</name>
<dbReference type="GO" id="GO:0015499">
    <property type="term" value="F:formate transmembrane transporter activity"/>
    <property type="evidence" value="ECO:0007669"/>
    <property type="project" value="UniProtKB-UniRule"/>
</dbReference>
<accession>A0A0B8QPM3</accession>
<dbReference type="Proteomes" id="UP000031666">
    <property type="component" value="Unassembled WGS sequence"/>
</dbReference>
<dbReference type="PROSITE" id="PS01006">
    <property type="entry name" value="FORMATE_NITRITE_TP_2"/>
    <property type="match status" value="1"/>
</dbReference>
<sequence length="200" mass="22040">MVITGGELFTSSVLTLVARASGRITWGELFKNWAVVYFGNFVGAITLVGIMMVTREYMSDAGQMGLNAMAISQHKLHHTFWQALALGVMCNLLVCLAVWMTYSARSLTDKILVLILPVAMFVASGFEHSIANMFQVPMAIAIKNFAPAEFWQMTGANIANYADLNVMGFVMNNLIPVTLGNIIGGGVFVGMYYWMVYLRD</sequence>
<keyword evidence="6 11" id="KW-1133">Transmembrane helix</keyword>
<reference evidence="12 13" key="1">
    <citation type="submission" date="2015-01" db="EMBL/GenBank/DDBJ databases">
        <title>Vibrio sp. C94 JCM 19241 whole genome shotgun sequence.</title>
        <authorList>
            <person name="Sawabe T."/>
            <person name="Meirelles P."/>
            <person name="Feng G."/>
            <person name="Sayaka M."/>
            <person name="Hattori M."/>
            <person name="Ohkuma M."/>
        </authorList>
    </citation>
    <scope>NUCLEOTIDE SEQUENCE [LARGE SCALE GENOMIC DNA]</scope>
    <source>
        <strain evidence="13">JCM 19241</strain>
    </source>
</reference>
<dbReference type="PANTHER" id="PTHR30520:SF10">
    <property type="entry name" value="FORMATE CHANNEL FOCA-RELATED"/>
    <property type="match status" value="1"/>
</dbReference>
<dbReference type="PROSITE" id="PS01005">
    <property type="entry name" value="FORMATE_NITRITE_TP_1"/>
    <property type="match status" value="1"/>
</dbReference>
<evidence type="ECO:0000256" key="5">
    <source>
        <dbReference type="ARBA" id="ARBA00022692"/>
    </source>
</evidence>
<evidence type="ECO:0000256" key="8">
    <source>
        <dbReference type="ARBA" id="ARBA00035914"/>
    </source>
</evidence>
<evidence type="ECO:0000256" key="10">
    <source>
        <dbReference type="NCBIfam" id="TIGR04060"/>
    </source>
</evidence>
<evidence type="ECO:0000256" key="6">
    <source>
        <dbReference type="ARBA" id="ARBA00022989"/>
    </source>
</evidence>
<keyword evidence="2" id="KW-0813">Transport</keyword>
<proteinExistence type="inferred from homology"/>
<organism evidence="12 13">
    <name type="scientific">Vibrio ishigakensis</name>
    <dbReference type="NCBI Taxonomy" id="1481914"/>
    <lineage>
        <taxon>Bacteria</taxon>
        <taxon>Pseudomonadati</taxon>
        <taxon>Pseudomonadota</taxon>
        <taxon>Gammaproteobacteria</taxon>
        <taxon>Vibrionales</taxon>
        <taxon>Vibrionaceae</taxon>
        <taxon>Vibrio</taxon>
    </lineage>
</organism>
<gene>
    <name evidence="12" type="ORF">JCM19241_5814</name>
</gene>
<dbReference type="AlphaFoldDB" id="A0A0B8QPM3"/>
<dbReference type="STRING" id="1481914.JCM19241_5814"/>
<dbReference type="EMBL" id="BBSC01000007">
    <property type="protein sequence ID" value="GAM76918.1"/>
    <property type="molecule type" value="Genomic_DNA"/>
</dbReference>
<keyword evidence="5 11" id="KW-0812">Transmembrane</keyword>
<feature type="transmembrane region" description="Helical" evidence="11">
    <location>
        <begin position="79"/>
        <end position="99"/>
    </location>
</feature>
<dbReference type="GO" id="GO:0005886">
    <property type="term" value="C:plasma membrane"/>
    <property type="evidence" value="ECO:0007669"/>
    <property type="project" value="UniProtKB-SubCell"/>
</dbReference>
<evidence type="ECO:0000313" key="13">
    <source>
        <dbReference type="Proteomes" id="UP000031666"/>
    </source>
</evidence>
<evidence type="ECO:0000256" key="1">
    <source>
        <dbReference type="ARBA" id="ARBA00004429"/>
    </source>
</evidence>